<dbReference type="PANTHER" id="PTHR43798:SF14">
    <property type="entry name" value="SERINE HYDROLASE-LIKE PROTEIN DDB_G0286239"/>
    <property type="match status" value="1"/>
</dbReference>
<evidence type="ECO:0000256" key="3">
    <source>
        <dbReference type="SAM" id="MobiDB-lite"/>
    </source>
</evidence>
<feature type="domain" description="AB hydrolase-1" evidence="4">
    <location>
        <begin position="143"/>
        <end position="348"/>
    </location>
</feature>
<dbReference type="Pfam" id="PF00561">
    <property type="entry name" value="Abhydrolase_1"/>
    <property type="match status" value="1"/>
</dbReference>
<dbReference type="Proteomes" id="UP000031443">
    <property type="component" value="Unassembled WGS sequence"/>
</dbReference>
<dbReference type="STRING" id="8469.M7BIL3"/>
<evidence type="ECO:0000256" key="1">
    <source>
        <dbReference type="ARBA" id="ARBA00008645"/>
    </source>
</evidence>
<sequence length="407" mass="44892">MHVYGAPLMDLSPDLQHPLSYGMAESEDLSSLKGGSATTTPAVLFDSFNGNGGNTESAFADEEDDDDEAVDSSQQASGETGFPNSQELFLTLDLEPVPPEHTQGCLLDPPGGEGTSGMVSEMKFPVPWGHIAAKAWGSPQGRPMLCLHGWLDNANTFNRLIPLLPKDYCYMAMDFGGHGLSSHRPTGFPYHFLDYVSEVRRVTAGGSVAGMFSCIFPEMVDKLILVESYGFFPAPQESGTWLDSKRKVIESLLSLEENKPQPPKVRSPQEALQRLLQANSHLTEESGRILLQRGATEVPGGLVYNRDMRVLKHNLDPLTLEQFVSFLRKIQASVLMIIAQDGIFNPEAENMSRYFVKPLQEAFQSNLKHFQLAKVTGNHFVHLNDPEVVAGLINIFLKRDQSSKARL</sequence>
<feature type="region of interest" description="Disordered" evidence="3">
    <location>
        <begin position="27"/>
        <end position="83"/>
    </location>
</feature>
<dbReference type="eggNOG" id="KOG1454">
    <property type="taxonomic scope" value="Eukaryota"/>
</dbReference>
<dbReference type="AlphaFoldDB" id="M7BIL3"/>
<dbReference type="InterPro" id="IPR029058">
    <property type="entry name" value="AB_hydrolase_fold"/>
</dbReference>
<evidence type="ECO:0000313" key="6">
    <source>
        <dbReference type="Proteomes" id="UP000031443"/>
    </source>
</evidence>
<dbReference type="GO" id="GO:0016020">
    <property type="term" value="C:membrane"/>
    <property type="evidence" value="ECO:0007669"/>
    <property type="project" value="TreeGrafter"/>
</dbReference>
<proteinExistence type="inferred from homology"/>
<reference evidence="6" key="1">
    <citation type="journal article" date="2013" name="Nat. Genet.">
        <title>The draft genomes of soft-shell turtle and green sea turtle yield insights into the development and evolution of the turtle-specific body plan.</title>
        <authorList>
            <person name="Wang Z."/>
            <person name="Pascual-Anaya J."/>
            <person name="Zadissa A."/>
            <person name="Li W."/>
            <person name="Niimura Y."/>
            <person name="Huang Z."/>
            <person name="Li C."/>
            <person name="White S."/>
            <person name="Xiong Z."/>
            <person name="Fang D."/>
            <person name="Wang B."/>
            <person name="Ming Y."/>
            <person name="Chen Y."/>
            <person name="Zheng Y."/>
            <person name="Kuraku S."/>
            <person name="Pignatelli M."/>
            <person name="Herrero J."/>
            <person name="Beal K."/>
            <person name="Nozawa M."/>
            <person name="Li Q."/>
            <person name="Wang J."/>
            <person name="Zhang H."/>
            <person name="Yu L."/>
            <person name="Shigenobu S."/>
            <person name="Wang J."/>
            <person name="Liu J."/>
            <person name="Flicek P."/>
            <person name="Searle S."/>
            <person name="Wang J."/>
            <person name="Kuratani S."/>
            <person name="Yin Y."/>
            <person name="Aken B."/>
            <person name="Zhang G."/>
            <person name="Irie N."/>
        </authorList>
    </citation>
    <scope>NUCLEOTIDE SEQUENCE [LARGE SCALE GENOMIC DNA]</scope>
</reference>
<protein>
    <submittedName>
        <fullName evidence="5">Serine hydrolase-like protein</fullName>
    </submittedName>
</protein>
<name>M7BIL3_CHEMY</name>
<keyword evidence="6" id="KW-1185">Reference proteome</keyword>
<dbReference type="SUPFAM" id="SSF53474">
    <property type="entry name" value="alpha/beta-Hydrolases"/>
    <property type="match status" value="1"/>
</dbReference>
<gene>
    <name evidence="5" type="ORF">UY3_11061</name>
</gene>
<dbReference type="GO" id="GO:0016787">
    <property type="term" value="F:hydrolase activity"/>
    <property type="evidence" value="ECO:0007669"/>
    <property type="project" value="UniProtKB-KW"/>
</dbReference>
<evidence type="ECO:0000259" key="4">
    <source>
        <dbReference type="Pfam" id="PF00561"/>
    </source>
</evidence>
<comment type="similarity">
    <text evidence="1">Belongs to the AB hydrolase superfamily.</text>
</comment>
<organism evidence="5 6">
    <name type="scientific">Chelonia mydas</name>
    <name type="common">Green sea-turtle</name>
    <name type="synonym">Chelonia agassizi</name>
    <dbReference type="NCBI Taxonomy" id="8469"/>
    <lineage>
        <taxon>Eukaryota</taxon>
        <taxon>Metazoa</taxon>
        <taxon>Chordata</taxon>
        <taxon>Craniata</taxon>
        <taxon>Vertebrata</taxon>
        <taxon>Euteleostomi</taxon>
        <taxon>Archelosauria</taxon>
        <taxon>Testudinata</taxon>
        <taxon>Testudines</taxon>
        <taxon>Cryptodira</taxon>
        <taxon>Durocryptodira</taxon>
        <taxon>Americhelydia</taxon>
        <taxon>Chelonioidea</taxon>
        <taxon>Cheloniidae</taxon>
        <taxon>Chelonia</taxon>
    </lineage>
</organism>
<dbReference type="InterPro" id="IPR000073">
    <property type="entry name" value="AB_hydrolase_1"/>
</dbReference>
<evidence type="ECO:0000256" key="2">
    <source>
        <dbReference type="ARBA" id="ARBA00022801"/>
    </source>
</evidence>
<keyword evidence="2 5" id="KW-0378">Hydrolase</keyword>
<dbReference type="InterPro" id="IPR050266">
    <property type="entry name" value="AB_hydrolase_sf"/>
</dbReference>
<dbReference type="Gene3D" id="3.40.50.1820">
    <property type="entry name" value="alpha/beta hydrolase"/>
    <property type="match status" value="1"/>
</dbReference>
<dbReference type="EMBL" id="KB543242">
    <property type="protein sequence ID" value="EMP31878.1"/>
    <property type="molecule type" value="Genomic_DNA"/>
</dbReference>
<evidence type="ECO:0000313" key="5">
    <source>
        <dbReference type="EMBL" id="EMP31878.1"/>
    </source>
</evidence>
<feature type="compositionally biased region" description="Acidic residues" evidence="3">
    <location>
        <begin position="59"/>
        <end position="70"/>
    </location>
</feature>
<dbReference type="PANTHER" id="PTHR43798">
    <property type="entry name" value="MONOACYLGLYCEROL LIPASE"/>
    <property type="match status" value="1"/>
</dbReference>
<accession>M7BIL3</accession>